<keyword evidence="3" id="KW-1185">Reference proteome</keyword>
<dbReference type="AlphaFoldDB" id="E3M884"/>
<feature type="region of interest" description="Disordered" evidence="1">
    <location>
        <begin position="1"/>
        <end position="38"/>
    </location>
</feature>
<dbReference type="InParanoid" id="E3M884"/>
<name>E3M884_CAERE</name>
<sequence length="226" mass="24730">MNSGSSSTSSQTERDTHRETPYDSPYVNVSSLTVPTLPTNVSTLMETKTEKPIKKVPVKKSTSKTPVLPSSPPTCLCGSPECHGAEAYDALVNKAADIDFRRAAPVMMQHPGTFNELRECELVEGQDDSYPVILPLHSCPSPSCAKEYENLVKKAQTVDPDVPWKHVKSVLLESREHDYINLTLRSPSPPGFDALPPPPRAISRAHQSSPPPSPQFPGPRRCCSIM</sequence>
<dbReference type="Proteomes" id="UP000008281">
    <property type="component" value="Unassembled WGS sequence"/>
</dbReference>
<evidence type="ECO:0000313" key="2">
    <source>
        <dbReference type="EMBL" id="EFO94469.1"/>
    </source>
</evidence>
<feature type="region of interest" description="Disordered" evidence="1">
    <location>
        <begin position="185"/>
        <end position="220"/>
    </location>
</feature>
<accession>E3M884</accession>
<feature type="compositionally biased region" description="Pro residues" evidence="1">
    <location>
        <begin position="187"/>
        <end position="200"/>
    </location>
</feature>
<feature type="compositionally biased region" description="Polar residues" evidence="1">
    <location>
        <begin position="27"/>
        <end position="38"/>
    </location>
</feature>
<dbReference type="EMBL" id="DS268428">
    <property type="protein sequence ID" value="EFO94469.1"/>
    <property type="molecule type" value="Genomic_DNA"/>
</dbReference>
<feature type="compositionally biased region" description="Basic and acidic residues" evidence="1">
    <location>
        <begin position="12"/>
        <end position="21"/>
    </location>
</feature>
<evidence type="ECO:0000256" key="1">
    <source>
        <dbReference type="SAM" id="MobiDB-lite"/>
    </source>
</evidence>
<proteinExistence type="predicted"/>
<protein>
    <submittedName>
        <fullName evidence="2">Uncharacterized protein</fullName>
    </submittedName>
</protein>
<reference evidence="2" key="1">
    <citation type="submission" date="2007-07" db="EMBL/GenBank/DDBJ databases">
        <title>PCAP assembly of the Caenorhabditis remanei genome.</title>
        <authorList>
            <consortium name="The Caenorhabditis remanei Sequencing Consortium"/>
            <person name="Wilson R.K."/>
        </authorList>
    </citation>
    <scope>NUCLEOTIDE SEQUENCE [LARGE SCALE GENOMIC DNA]</scope>
    <source>
        <strain evidence="2">PB4641</strain>
    </source>
</reference>
<evidence type="ECO:0000313" key="3">
    <source>
        <dbReference type="Proteomes" id="UP000008281"/>
    </source>
</evidence>
<feature type="compositionally biased region" description="Low complexity" evidence="1">
    <location>
        <begin position="1"/>
        <end position="10"/>
    </location>
</feature>
<gene>
    <name evidence="2" type="ORF">CRE_13330</name>
</gene>
<dbReference type="HOGENOM" id="CLU_1225788_0_0_1"/>
<organism evidence="3">
    <name type="scientific">Caenorhabditis remanei</name>
    <name type="common">Caenorhabditis vulgaris</name>
    <dbReference type="NCBI Taxonomy" id="31234"/>
    <lineage>
        <taxon>Eukaryota</taxon>
        <taxon>Metazoa</taxon>
        <taxon>Ecdysozoa</taxon>
        <taxon>Nematoda</taxon>
        <taxon>Chromadorea</taxon>
        <taxon>Rhabditida</taxon>
        <taxon>Rhabditina</taxon>
        <taxon>Rhabditomorpha</taxon>
        <taxon>Rhabditoidea</taxon>
        <taxon>Rhabditidae</taxon>
        <taxon>Peloderinae</taxon>
        <taxon>Caenorhabditis</taxon>
    </lineage>
</organism>